<name>A0AA51RR60_9GAMM</name>
<dbReference type="RefSeq" id="WP_309201175.1">
    <property type="nucleotide sequence ID" value="NZ_CP133548.1"/>
</dbReference>
<dbReference type="Proteomes" id="UP001239782">
    <property type="component" value="Chromosome"/>
</dbReference>
<accession>A0AA51RR60</accession>
<dbReference type="AlphaFoldDB" id="A0AA51RR60"/>
<organism evidence="1 2">
    <name type="scientific">Pleionea litopenaei</name>
    <dbReference type="NCBI Taxonomy" id="3070815"/>
    <lineage>
        <taxon>Bacteria</taxon>
        <taxon>Pseudomonadati</taxon>
        <taxon>Pseudomonadota</taxon>
        <taxon>Gammaproteobacteria</taxon>
        <taxon>Oceanospirillales</taxon>
        <taxon>Pleioneaceae</taxon>
        <taxon>Pleionea</taxon>
    </lineage>
</organism>
<reference evidence="1 2" key="1">
    <citation type="submission" date="2023-08" db="EMBL/GenBank/DDBJ databases">
        <title>Pleionea litopenaei sp. nov., isolated from stomach of juvenile Litopenaeus vannamei.</title>
        <authorList>
            <person name="Rho A.M."/>
            <person name="Hwang C.Y."/>
        </authorList>
    </citation>
    <scope>NUCLEOTIDE SEQUENCE [LARGE SCALE GENOMIC DNA]</scope>
    <source>
        <strain evidence="1 2">HL-JVS1</strain>
    </source>
</reference>
<evidence type="ECO:0000313" key="1">
    <source>
        <dbReference type="EMBL" id="WMS86023.1"/>
    </source>
</evidence>
<protein>
    <submittedName>
        <fullName evidence="1">Uncharacterized protein</fullName>
    </submittedName>
</protein>
<dbReference type="EMBL" id="CP133548">
    <property type="protein sequence ID" value="WMS86023.1"/>
    <property type="molecule type" value="Genomic_DNA"/>
</dbReference>
<gene>
    <name evidence="1" type="ORF">Q9312_12425</name>
</gene>
<sequence length="53" mass="5970">MTNILQNHLSDSKAFVYSEDWLLGAIAKGNKVLPAAKKKPTSVWAFFANYVER</sequence>
<evidence type="ECO:0000313" key="2">
    <source>
        <dbReference type="Proteomes" id="UP001239782"/>
    </source>
</evidence>
<proteinExistence type="predicted"/>
<dbReference type="KEGG" id="plei:Q9312_12425"/>
<keyword evidence="2" id="KW-1185">Reference proteome</keyword>